<protein>
    <submittedName>
        <fullName evidence="2">Uncharacterized protein</fullName>
    </submittedName>
</protein>
<keyword evidence="3" id="KW-1185">Reference proteome</keyword>
<accession>A0A7I7TE01</accession>
<organism evidence="2 3">
    <name type="scientific">Mycolicibacterium helvum</name>
    <dbReference type="NCBI Taxonomy" id="1534349"/>
    <lineage>
        <taxon>Bacteria</taxon>
        <taxon>Bacillati</taxon>
        <taxon>Actinomycetota</taxon>
        <taxon>Actinomycetes</taxon>
        <taxon>Mycobacteriales</taxon>
        <taxon>Mycobacteriaceae</taxon>
        <taxon>Mycolicibacterium</taxon>
    </lineage>
</organism>
<name>A0A7I7TE01_9MYCO</name>
<feature type="region of interest" description="Disordered" evidence="1">
    <location>
        <begin position="37"/>
        <end position="56"/>
    </location>
</feature>
<dbReference type="AlphaFoldDB" id="A0A7I7TE01"/>
<proteinExistence type="predicted"/>
<feature type="compositionally biased region" description="Basic and acidic residues" evidence="1">
    <location>
        <begin position="37"/>
        <end position="47"/>
    </location>
</feature>
<evidence type="ECO:0000313" key="3">
    <source>
        <dbReference type="Proteomes" id="UP000467148"/>
    </source>
</evidence>
<reference evidence="2 3" key="1">
    <citation type="journal article" date="2019" name="Emerg. Microbes Infect.">
        <title>Comprehensive subspecies identification of 175 nontuberculous mycobacteria species based on 7547 genomic profiles.</title>
        <authorList>
            <person name="Matsumoto Y."/>
            <person name="Kinjo T."/>
            <person name="Motooka D."/>
            <person name="Nabeya D."/>
            <person name="Jung N."/>
            <person name="Uechi K."/>
            <person name="Horii T."/>
            <person name="Iida T."/>
            <person name="Fujita J."/>
            <person name="Nakamura S."/>
        </authorList>
    </citation>
    <scope>NUCLEOTIDE SEQUENCE [LARGE SCALE GENOMIC DNA]</scope>
    <source>
        <strain evidence="2 3">JCM 30396</strain>
    </source>
</reference>
<dbReference type="EMBL" id="AP022596">
    <property type="protein sequence ID" value="BBY66585.1"/>
    <property type="molecule type" value="Genomic_DNA"/>
</dbReference>
<dbReference type="KEGG" id="mhev:MHEL_48280"/>
<gene>
    <name evidence="2" type="ORF">MHEL_48280</name>
</gene>
<sequence length="102" mass="11501">MAPLSVPTWECNEATRSCPRDWDATYIPMSRLGDRFEGTAKGTETRPRRVIPGGSLAAAERASTNLGHSALIWPLSRRVERSADWETIAKYDVERLLADRER</sequence>
<evidence type="ECO:0000313" key="2">
    <source>
        <dbReference type="EMBL" id="BBY66585.1"/>
    </source>
</evidence>
<dbReference type="Proteomes" id="UP000467148">
    <property type="component" value="Chromosome"/>
</dbReference>
<evidence type="ECO:0000256" key="1">
    <source>
        <dbReference type="SAM" id="MobiDB-lite"/>
    </source>
</evidence>